<evidence type="ECO:0000256" key="1">
    <source>
        <dbReference type="SAM" id="MobiDB-lite"/>
    </source>
</evidence>
<feature type="region of interest" description="Disordered" evidence="1">
    <location>
        <begin position="78"/>
        <end position="102"/>
    </location>
</feature>
<sequence length="102" mass="11126">MAKRLEPAKPSKSRERVPQKTETTLGGTWEVGEGIEDDRGGLDLAVGESAKRDMLDGCDADQGVLLYGTIINAVESDDQGERRRRRMDVTLGHCNTGSNSHL</sequence>
<dbReference type="Proteomes" id="UP000813462">
    <property type="component" value="Unassembled WGS sequence"/>
</dbReference>
<reference evidence="2" key="1">
    <citation type="journal article" date="2021" name="Front. Plant Sci.">
        <title>Chromosome-Scale Genome Assembly for Chinese Sour Jujube and Insights Into Its Genome Evolution and Domestication Signature.</title>
        <authorList>
            <person name="Shen L.-Y."/>
            <person name="Luo H."/>
            <person name="Wang X.-L."/>
            <person name="Wang X.-M."/>
            <person name="Qiu X.-J."/>
            <person name="Liu H."/>
            <person name="Zhou S.-S."/>
            <person name="Jia K.-H."/>
            <person name="Nie S."/>
            <person name="Bao Y.-T."/>
            <person name="Zhang R.-G."/>
            <person name="Yun Q.-Z."/>
            <person name="Chai Y.-H."/>
            <person name="Lu J.-Y."/>
            <person name="Li Y."/>
            <person name="Zhao S.-W."/>
            <person name="Mao J.-F."/>
            <person name="Jia S.-G."/>
            <person name="Mao Y.-M."/>
        </authorList>
    </citation>
    <scope>NUCLEOTIDE SEQUENCE</scope>
    <source>
        <strain evidence="2">AT0</strain>
        <tissue evidence="2">Leaf</tissue>
    </source>
</reference>
<name>A0A978VVY5_ZIZJJ</name>
<dbReference type="EMBL" id="JAEACU010000002">
    <property type="protein sequence ID" value="KAH7542980.1"/>
    <property type="molecule type" value="Genomic_DNA"/>
</dbReference>
<gene>
    <name evidence="2" type="ORF">FEM48_Zijuj02G0133200</name>
</gene>
<feature type="region of interest" description="Disordered" evidence="1">
    <location>
        <begin position="1"/>
        <end position="25"/>
    </location>
</feature>
<comment type="caution">
    <text evidence="2">The sequence shown here is derived from an EMBL/GenBank/DDBJ whole genome shotgun (WGS) entry which is preliminary data.</text>
</comment>
<accession>A0A978VVY5</accession>
<dbReference type="AlphaFoldDB" id="A0A978VVY5"/>
<proteinExistence type="predicted"/>
<protein>
    <submittedName>
        <fullName evidence="2">Uncharacterized protein</fullName>
    </submittedName>
</protein>
<feature type="compositionally biased region" description="Polar residues" evidence="1">
    <location>
        <begin position="93"/>
        <end position="102"/>
    </location>
</feature>
<feature type="compositionally biased region" description="Basic and acidic residues" evidence="1">
    <location>
        <begin position="1"/>
        <end position="19"/>
    </location>
</feature>
<organism evidence="2 3">
    <name type="scientific">Ziziphus jujuba var. spinosa</name>
    <dbReference type="NCBI Taxonomy" id="714518"/>
    <lineage>
        <taxon>Eukaryota</taxon>
        <taxon>Viridiplantae</taxon>
        <taxon>Streptophyta</taxon>
        <taxon>Embryophyta</taxon>
        <taxon>Tracheophyta</taxon>
        <taxon>Spermatophyta</taxon>
        <taxon>Magnoliopsida</taxon>
        <taxon>eudicotyledons</taxon>
        <taxon>Gunneridae</taxon>
        <taxon>Pentapetalae</taxon>
        <taxon>rosids</taxon>
        <taxon>fabids</taxon>
        <taxon>Rosales</taxon>
        <taxon>Rhamnaceae</taxon>
        <taxon>Paliureae</taxon>
        <taxon>Ziziphus</taxon>
    </lineage>
</organism>
<evidence type="ECO:0000313" key="2">
    <source>
        <dbReference type="EMBL" id="KAH7542980.1"/>
    </source>
</evidence>
<evidence type="ECO:0000313" key="3">
    <source>
        <dbReference type="Proteomes" id="UP000813462"/>
    </source>
</evidence>